<evidence type="ECO:0000313" key="2">
    <source>
        <dbReference type="EMBL" id="ATG54004.1"/>
    </source>
</evidence>
<accession>A0A291GV79</accession>
<organism evidence="2 3">
    <name type="scientific">Brachybacterium ginsengisoli</name>
    <dbReference type="NCBI Taxonomy" id="1331682"/>
    <lineage>
        <taxon>Bacteria</taxon>
        <taxon>Bacillati</taxon>
        <taxon>Actinomycetota</taxon>
        <taxon>Actinomycetes</taxon>
        <taxon>Micrococcales</taxon>
        <taxon>Dermabacteraceae</taxon>
        <taxon>Brachybacterium</taxon>
    </lineage>
</organism>
<keyword evidence="3" id="KW-1185">Reference proteome</keyword>
<name>A0A291GV79_9MICO</name>
<feature type="domain" description="Mycothiol-dependent maleylpyruvate isomerase metal-binding" evidence="1">
    <location>
        <begin position="12"/>
        <end position="51"/>
    </location>
</feature>
<dbReference type="Gene3D" id="1.20.120.450">
    <property type="entry name" value="dinb family like domain"/>
    <property type="match status" value="1"/>
</dbReference>
<dbReference type="AlphaFoldDB" id="A0A291GV79"/>
<protein>
    <recommendedName>
        <fullName evidence="1">Mycothiol-dependent maleylpyruvate isomerase metal-binding domain-containing protein</fullName>
    </recommendedName>
</protein>
<dbReference type="SUPFAM" id="SSF109854">
    <property type="entry name" value="DinB/YfiT-like putative metalloenzymes"/>
    <property type="match status" value="1"/>
</dbReference>
<dbReference type="Pfam" id="PF11716">
    <property type="entry name" value="MDMPI_N"/>
    <property type="match status" value="1"/>
</dbReference>
<dbReference type="InterPro" id="IPR017517">
    <property type="entry name" value="Maleyloyr_isom"/>
</dbReference>
<dbReference type="EMBL" id="CP023564">
    <property type="protein sequence ID" value="ATG54004.1"/>
    <property type="molecule type" value="Genomic_DNA"/>
</dbReference>
<dbReference type="InterPro" id="IPR024344">
    <property type="entry name" value="MDMPI_metal-binding"/>
</dbReference>
<dbReference type="InterPro" id="IPR034660">
    <property type="entry name" value="DinB/YfiT-like"/>
</dbReference>
<dbReference type="KEGG" id="bgg:CFK41_03840"/>
<proteinExistence type="predicted"/>
<dbReference type="GO" id="GO:0046872">
    <property type="term" value="F:metal ion binding"/>
    <property type="evidence" value="ECO:0007669"/>
    <property type="project" value="InterPro"/>
</dbReference>
<gene>
    <name evidence="2" type="ORF">CFK41_03840</name>
</gene>
<reference evidence="2 3" key="1">
    <citation type="journal article" date="2014" name="Int. J. Syst. Evol. Microbiol.">
        <title>Brachybacterium ginsengisoli sp. nov., isolated from soil of a ginseng field.</title>
        <authorList>
            <person name="Hoang V.A."/>
            <person name="Kim Y.J."/>
            <person name="Nguyen N.L."/>
            <person name="Yang D.C."/>
        </authorList>
    </citation>
    <scope>NUCLEOTIDE SEQUENCE [LARGE SCALE GENOMIC DNA]</scope>
    <source>
        <strain evidence="2 3">DCY80</strain>
    </source>
</reference>
<dbReference type="OrthoDB" id="5178565at2"/>
<evidence type="ECO:0000259" key="1">
    <source>
        <dbReference type="Pfam" id="PF11716"/>
    </source>
</evidence>
<sequence>MTSPDPWHRIHAERLHLAEVLRTLPATSWGASTLCDAWSVRDVVAHLTAAACTPTLPWLTNMLATRFDTDLHNQRLLLRHRGMDDAETLDRFESAVTARRAPFGVVEGALGEVLVHGQDIAIPLGLPLSPSREATRTVAEFYARKDFAVESHTLVRGVRLEASDDDLRLGDGPPVRGTMLSLVMAMAGRSVALDDLEGEGVDVLRRRLARR</sequence>
<evidence type="ECO:0000313" key="3">
    <source>
        <dbReference type="Proteomes" id="UP000217889"/>
    </source>
</evidence>
<dbReference type="RefSeq" id="WP_096798483.1">
    <property type="nucleotide sequence ID" value="NZ_CP023564.1"/>
</dbReference>
<dbReference type="NCBIfam" id="TIGR03083">
    <property type="entry name" value="maleylpyruvate isomerase family mycothiol-dependent enzyme"/>
    <property type="match status" value="1"/>
</dbReference>
<dbReference type="Proteomes" id="UP000217889">
    <property type="component" value="Chromosome"/>
</dbReference>